<proteinExistence type="predicted"/>
<dbReference type="WBParaSite" id="JU765_v2.g8772.t1">
    <property type="protein sequence ID" value="JU765_v2.g8772.t1"/>
    <property type="gene ID" value="JU765_v2.g8772"/>
</dbReference>
<evidence type="ECO:0000313" key="1">
    <source>
        <dbReference type="Proteomes" id="UP000887576"/>
    </source>
</evidence>
<sequence length="50" mass="5002">MGVHIARGLPPFNLTAALGGVLYATGNIASVPIVKGIGIGLGMLIWGSVQ</sequence>
<reference evidence="2" key="1">
    <citation type="submission" date="2022-11" db="UniProtKB">
        <authorList>
            <consortium name="WormBaseParasite"/>
        </authorList>
    </citation>
    <scope>IDENTIFICATION</scope>
</reference>
<protein>
    <submittedName>
        <fullName evidence="2">Uncharacterized protein</fullName>
    </submittedName>
</protein>
<dbReference type="Proteomes" id="UP000887576">
    <property type="component" value="Unplaced"/>
</dbReference>
<evidence type="ECO:0000313" key="2">
    <source>
        <dbReference type="WBParaSite" id="JU765_v2.g8772.t1"/>
    </source>
</evidence>
<name>A0AC34RNW5_9BILA</name>
<accession>A0AC34RNW5</accession>
<organism evidence="1 2">
    <name type="scientific">Panagrolaimus sp. JU765</name>
    <dbReference type="NCBI Taxonomy" id="591449"/>
    <lineage>
        <taxon>Eukaryota</taxon>
        <taxon>Metazoa</taxon>
        <taxon>Ecdysozoa</taxon>
        <taxon>Nematoda</taxon>
        <taxon>Chromadorea</taxon>
        <taxon>Rhabditida</taxon>
        <taxon>Tylenchina</taxon>
        <taxon>Panagrolaimomorpha</taxon>
        <taxon>Panagrolaimoidea</taxon>
        <taxon>Panagrolaimidae</taxon>
        <taxon>Panagrolaimus</taxon>
    </lineage>
</organism>